<keyword evidence="6" id="KW-0694">RNA-binding</keyword>
<evidence type="ECO:0000256" key="3">
    <source>
        <dbReference type="ARBA" id="ARBA00035454"/>
    </source>
</evidence>
<protein>
    <recommendedName>
        <fullName evidence="3 4">50S ribosomal protein L6</fullName>
    </recommendedName>
</protein>
<dbReference type="GO" id="GO:0003735">
    <property type="term" value="F:structural constituent of ribosome"/>
    <property type="evidence" value="ECO:0007669"/>
    <property type="project" value="UniProtKB-UniRule"/>
</dbReference>
<dbReference type="SUPFAM" id="SSF56053">
    <property type="entry name" value="Ribosomal protein L6"/>
    <property type="match status" value="2"/>
</dbReference>
<evidence type="ECO:0000256" key="4">
    <source>
        <dbReference type="NCBIfam" id="TIGR03654"/>
    </source>
</evidence>
<evidence type="ECO:0000256" key="6">
    <source>
        <dbReference type="RuleBase" id="RU003870"/>
    </source>
</evidence>
<dbReference type="InterPro" id="IPR020040">
    <property type="entry name" value="Ribosomal_uL6_a/b-dom"/>
</dbReference>
<dbReference type="GO" id="GO:0022625">
    <property type="term" value="C:cytosolic large ribosomal subunit"/>
    <property type="evidence" value="ECO:0007669"/>
    <property type="project" value="UniProtKB-UniRule"/>
</dbReference>
<evidence type="ECO:0000256" key="5">
    <source>
        <dbReference type="RuleBase" id="RU003869"/>
    </source>
</evidence>
<sequence>MSRVGKLPVVIPEGVQAQIEGGILKVTGPKGALQTNLHKDVLVNIEDNNIVVNPAHDEARAMWGTTRSIVNNLVQGVSKGFKRDLEIVGVGYRMSVKEHFINLAVGKSHNVKVLIPAGIKVSMLKANSISIEGIDKEKVGQFVATIMKQKPVEPYKGKGIKFVGQVIKQKEGKKS</sequence>
<dbReference type="PIRSF" id="PIRSF002162">
    <property type="entry name" value="Ribosomal_L6"/>
    <property type="match status" value="1"/>
</dbReference>
<dbReference type="KEGG" id="ptc:phytr_7820"/>
<dbReference type="PRINTS" id="PR00059">
    <property type="entry name" value="RIBOSOMALL6"/>
</dbReference>
<evidence type="ECO:0000313" key="8">
    <source>
        <dbReference type="EMBL" id="AVP87718.1"/>
    </source>
</evidence>
<proteinExistence type="inferred from homology"/>
<dbReference type="GO" id="GO:0002181">
    <property type="term" value="P:cytoplasmic translation"/>
    <property type="evidence" value="ECO:0007669"/>
    <property type="project" value="TreeGrafter"/>
</dbReference>
<accession>A0A2P1P8W5</accession>
<reference evidence="8 9" key="1">
    <citation type="submission" date="2018-03" db="EMBL/GenBank/DDBJ databases">
        <title>A gene transfer event suggests a long-term partnership between eustigmatophyte algae and a novel lineage of endosymbiotic bacteria.</title>
        <authorList>
            <person name="Yurchenko T."/>
            <person name="Sevcikova T."/>
            <person name="Pribyl P."/>
            <person name="El Karkouri K."/>
            <person name="Klimes V."/>
            <person name="Amaral R."/>
            <person name="Zbrankova V."/>
            <person name="Kim E."/>
            <person name="Raoult D."/>
            <person name="Santos L.M.A."/>
            <person name="Elias M."/>
        </authorList>
    </citation>
    <scope>NUCLEOTIDE SEQUENCE [LARGE SCALE GENOMIC DNA]</scope>
    <source>
        <strain evidence="8">CCALA 838</strain>
    </source>
</reference>
<name>A0A2P1P8W5_9RICK</name>
<dbReference type="NCBIfam" id="TIGR03654">
    <property type="entry name" value="L6_bact"/>
    <property type="match status" value="1"/>
</dbReference>
<organism evidence="8 9">
    <name type="scientific">Candidatus Phycorickettsia trachydisci</name>
    <dbReference type="NCBI Taxonomy" id="2115978"/>
    <lineage>
        <taxon>Bacteria</taxon>
        <taxon>Pseudomonadati</taxon>
        <taxon>Pseudomonadota</taxon>
        <taxon>Alphaproteobacteria</taxon>
        <taxon>Rickettsiales</taxon>
        <taxon>Rickettsiaceae</taxon>
        <taxon>Candidatus Phycorickettsia</taxon>
    </lineage>
</organism>
<comment type="similarity">
    <text evidence="5">Belongs to the universal ribosomal protein uL6 family.</text>
</comment>
<dbReference type="PANTHER" id="PTHR11655:SF14">
    <property type="entry name" value="LARGE RIBOSOMAL SUBUNIT PROTEIN UL6M"/>
    <property type="match status" value="1"/>
</dbReference>
<gene>
    <name evidence="8" type="ORF">phytr_7820</name>
</gene>
<dbReference type="PANTHER" id="PTHR11655">
    <property type="entry name" value="60S/50S RIBOSOMAL PROTEIN L6/L9"/>
    <property type="match status" value="1"/>
</dbReference>
<evidence type="ECO:0000256" key="2">
    <source>
        <dbReference type="ARBA" id="ARBA00023274"/>
    </source>
</evidence>
<dbReference type="InterPro" id="IPR036789">
    <property type="entry name" value="Ribosomal_uL6-like_a/b-dom_sf"/>
</dbReference>
<dbReference type="RefSeq" id="WP_106874568.1">
    <property type="nucleotide sequence ID" value="NZ_CP027845.1"/>
</dbReference>
<keyword evidence="6" id="KW-0699">rRNA-binding</keyword>
<dbReference type="InterPro" id="IPR000702">
    <property type="entry name" value="Ribosomal_uL6-like"/>
</dbReference>
<dbReference type="Pfam" id="PF00347">
    <property type="entry name" value="Ribosomal_L6"/>
    <property type="match status" value="2"/>
</dbReference>
<feature type="domain" description="Large ribosomal subunit protein uL6 alpha-beta" evidence="7">
    <location>
        <begin position="88"/>
        <end position="161"/>
    </location>
</feature>
<keyword evidence="1 5" id="KW-0689">Ribosomal protein</keyword>
<evidence type="ECO:0000313" key="9">
    <source>
        <dbReference type="Proteomes" id="UP000241762"/>
    </source>
</evidence>
<dbReference type="Proteomes" id="UP000241762">
    <property type="component" value="Chromosome"/>
</dbReference>
<dbReference type="OrthoDB" id="9805007at2"/>
<evidence type="ECO:0000259" key="7">
    <source>
        <dbReference type="Pfam" id="PF00347"/>
    </source>
</evidence>
<feature type="domain" description="Large ribosomal subunit protein uL6 alpha-beta" evidence="7">
    <location>
        <begin position="11"/>
        <end position="80"/>
    </location>
</feature>
<keyword evidence="2 5" id="KW-0687">Ribonucleoprotein</keyword>
<dbReference type="GO" id="GO:0019843">
    <property type="term" value="F:rRNA binding"/>
    <property type="evidence" value="ECO:0007669"/>
    <property type="project" value="UniProtKB-UniRule"/>
</dbReference>
<comment type="function">
    <text evidence="6">This protein binds to the 23S rRNA, and is important in its secondary structure. It is located near the subunit interface in the base of the L7/L12 stalk, and near the tRNA binding site of the peptidyltransferase center.</text>
</comment>
<keyword evidence="9" id="KW-1185">Reference proteome</keyword>
<dbReference type="AlphaFoldDB" id="A0A2P1P8W5"/>
<dbReference type="InterPro" id="IPR019906">
    <property type="entry name" value="Ribosomal_uL6_bac-type"/>
</dbReference>
<dbReference type="Gene3D" id="3.90.930.12">
    <property type="entry name" value="Ribosomal protein L6, alpha-beta domain"/>
    <property type="match status" value="2"/>
</dbReference>
<dbReference type="EMBL" id="CP027845">
    <property type="protein sequence ID" value="AVP87718.1"/>
    <property type="molecule type" value="Genomic_DNA"/>
</dbReference>
<evidence type="ECO:0000256" key="1">
    <source>
        <dbReference type="ARBA" id="ARBA00022980"/>
    </source>
</evidence>